<organism evidence="1 2">
    <name type="scientific">Ensete ventricosum</name>
    <name type="common">Abyssinian banana</name>
    <name type="synonym">Musa ensete</name>
    <dbReference type="NCBI Taxonomy" id="4639"/>
    <lineage>
        <taxon>Eukaryota</taxon>
        <taxon>Viridiplantae</taxon>
        <taxon>Streptophyta</taxon>
        <taxon>Embryophyta</taxon>
        <taxon>Tracheophyta</taxon>
        <taxon>Spermatophyta</taxon>
        <taxon>Magnoliopsida</taxon>
        <taxon>Liliopsida</taxon>
        <taxon>Zingiberales</taxon>
        <taxon>Musaceae</taxon>
        <taxon>Ensete</taxon>
    </lineage>
</organism>
<reference evidence="1 2" key="1">
    <citation type="journal article" date="2014" name="Agronomy (Basel)">
        <title>A Draft Genome Sequence for Ensete ventricosum, the Drought-Tolerant Tree Against Hunger.</title>
        <authorList>
            <person name="Harrison J."/>
            <person name="Moore K.A."/>
            <person name="Paszkiewicz K."/>
            <person name="Jones T."/>
            <person name="Grant M."/>
            <person name="Ambacheew D."/>
            <person name="Muzemil S."/>
            <person name="Studholme D.J."/>
        </authorList>
    </citation>
    <scope>NUCLEOTIDE SEQUENCE [LARGE SCALE GENOMIC DNA]</scope>
</reference>
<name>A0A427ABU2_ENSVE</name>
<dbReference type="EMBL" id="AMZH03003025">
    <property type="protein sequence ID" value="RRT73672.1"/>
    <property type="molecule type" value="Genomic_DNA"/>
</dbReference>
<evidence type="ECO:0000313" key="1">
    <source>
        <dbReference type="EMBL" id="RRT73672.1"/>
    </source>
</evidence>
<accession>A0A427ABU2</accession>
<gene>
    <name evidence="1" type="ORF">B296_00021399</name>
</gene>
<sequence length="192" mass="21457">MTSSVSCSIPLLTSSAIAMHYAAPSSLYRSHTFAATISTYSHEVAPQPISSGKSHGLPLAISQRVPSELPDPFGESTSELPASSHRIEMKLKEIEDKNPIPQLAENFGVSTKLNRLPPIKMSDPSILNWLKLPPTYARLDYCPQKIEAKRVAQEMTETWIARPCYFLATTHSYILVFRDKFFLKCYVQSNLP</sequence>
<dbReference type="AlphaFoldDB" id="A0A427ABU2"/>
<comment type="caution">
    <text evidence="1">The sequence shown here is derived from an EMBL/GenBank/DDBJ whole genome shotgun (WGS) entry which is preliminary data.</text>
</comment>
<evidence type="ECO:0000313" key="2">
    <source>
        <dbReference type="Proteomes" id="UP000287651"/>
    </source>
</evidence>
<protein>
    <submittedName>
        <fullName evidence="1">Uncharacterized protein</fullName>
    </submittedName>
</protein>
<dbReference type="Proteomes" id="UP000287651">
    <property type="component" value="Unassembled WGS sequence"/>
</dbReference>
<proteinExistence type="predicted"/>